<dbReference type="Pfam" id="PF25610">
    <property type="entry name" value="HR1_TOCA"/>
    <property type="match status" value="1"/>
</dbReference>
<dbReference type="InterPro" id="IPR001060">
    <property type="entry name" value="FCH_dom"/>
</dbReference>
<evidence type="ECO:0000313" key="4">
    <source>
        <dbReference type="EMBL" id="KAJ3042319.1"/>
    </source>
</evidence>
<proteinExistence type="predicted"/>
<dbReference type="PANTHER" id="PTHR15735">
    <property type="entry name" value="FCH AND DOUBLE SH3 DOMAINS PROTEIN"/>
    <property type="match status" value="1"/>
</dbReference>
<feature type="coiled-coil region" evidence="2">
    <location>
        <begin position="348"/>
        <end position="375"/>
    </location>
</feature>
<dbReference type="PROSITE" id="PS51741">
    <property type="entry name" value="F_BAR"/>
    <property type="match status" value="1"/>
</dbReference>
<sequence length="443" mass="50091">MLRWSSIDSADLDMMGFGQEFQEIKAADLHLSESVHFLNEVKEFVRERAELERDFARRLEALAKKYASRKSKTEKRSSGFFGGGAVPVSPGGSLSAGSLMVPGEDGKEDDRASTVQQAWSSIIHETENDAKAHLTLSDSLLHDICEKLKTFANKKDEARKKHITFSHRLLAERDKIYEEKDKAKYKYDMSCDAVEAAKQKHNRAPDDKSAAKLKRSWHQEIVDLNNNKNMYIITLAMANARKMNHYTEDLPGVLKNMQDLSETISQGLKQILQDYVSRTSTSLESLLQNLETTRTTVESIDAKRDRQASESSRGGVEKIVSSEPPDFEFVASGLWKDSGDMAKDEYSRVFLHNKLAKIRKRLENVEEEITVKQKGLEGTRTLLDAYLKDRSTGDPDDVKEGMLETMRDLVVLEGLKMKYETKIRCVVDAIGGECHSFADCDMM</sequence>
<keyword evidence="5" id="KW-1185">Reference proteome</keyword>
<evidence type="ECO:0000259" key="3">
    <source>
        <dbReference type="PROSITE" id="PS51741"/>
    </source>
</evidence>
<dbReference type="Pfam" id="PF00611">
    <property type="entry name" value="FCH"/>
    <property type="match status" value="1"/>
</dbReference>
<organism evidence="4 5">
    <name type="scientific">Rhizophlyctis rosea</name>
    <dbReference type="NCBI Taxonomy" id="64517"/>
    <lineage>
        <taxon>Eukaryota</taxon>
        <taxon>Fungi</taxon>
        <taxon>Fungi incertae sedis</taxon>
        <taxon>Chytridiomycota</taxon>
        <taxon>Chytridiomycota incertae sedis</taxon>
        <taxon>Chytridiomycetes</taxon>
        <taxon>Rhizophlyctidales</taxon>
        <taxon>Rhizophlyctidaceae</taxon>
        <taxon>Rhizophlyctis</taxon>
    </lineage>
</organism>
<dbReference type="InterPro" id="IPR031160">
    <property type="entry name" value="F_BAR_dom"/>
</dbReference>
<evidence type="ECO:0000313" key="5">
    <source>
        <dbReference type="Proteomes" id="UP001212841"/>
    </source>
</evidence>
<evidence type="ECO:0000256" key="1">
    <source>
        <dbReference type="PROSITE-ProRule" id="PRU01077"/>
    </source>
</evidence>
<evidence type="ECO:0000256" key="2">
    <source>
        <dbReference type="SAM" id="Coils"/>
    </source>
</evidence>
<dbReference type="Gene3D" id="6.10.140.470">
    <property type="match status" value="1"/>
</dbReference>
<dbReference type="GO" id="GO:0030833">
    <property type="term" value="P:regulation of actin filament polymerization"/>
    <property type="evidence" value="ECO:0007669"/>
    <property type="project" value="TreeGrafter"/>
</dbReference>
<reference evidence="4" key="1">
    <citation type="submission" date="2020-05" db="EMBL/GenBank/DDBJ databases">
        <title>Phylogenomic resolution of chytrid fungi.</title>
        <authorList>
            <person name="Stajich J.E."/>
            <person name="Amses K."/>
            <person name="Simmons R."/>
            <person name="Seto K."/>
            <person name="Myers J."/>
            <person name="Bonds A."/>
            <person name="Quandt C.A."/>
            <person name="Barry K."/>
            <person name="Liu P."/>
            <person name="Grigoriev I."/>
            <person name="Longcore J.E."/>
            <person name="James T.Y."/>
        </authorList>
    </citation>
    <scope>NUCLEOTIDE SEQUENCE</scope>
    <source>
        <strain evidence="4">JEL0318</strain>
    </source>
</reference>
<dbReference type="Proteomes" id="UP001212841">
    <property type="component" value="Unassembled WGS sequence"/>
</dbReference>
<name>A0AAD5S6H5_9FUNG</name>
<protein>
    <recommendedName>
        <fullName evidence="3">F-BAR domain-containing protein</fullName>
    </recommendedName>
</protein>
<dbReference type="SMART" id="SM00055">
    <property type="entry name" value="FCH"/>
    <property type="match status" value="1"/>
</dbReference>
<feature type="domain" description="F-BAR" evidence="3">
    <location>
        <begin position="15"/>
        <end position="305"/>
    </location>
</feature>
<comment type="caution">
    <text evidence="4">The sequence shown here is derived from an EMBL/GenBank/DDBJ whole genome shotgun (WGS) entry which is preliminary data.</text>
</comment>
<dbReference type="PANTHER" id="PTHR15735:SF21">
    <property type="entry name" value="PROTEIN NERVOUS WRECK"/>
    <property type="match status" value="1"/>
</dbReference>
<gene>
    <name evidence="4" type="ORF">HK097_002069</name>
</gene>
<dbReference type="InterPro" id="IPR057870">
    <property type="entry name" value="HR1_TOCA"/>
</dbReference>
<accession>A0AAD5S6H5</accession>
<keyword evidence="1 2" id="KW-0175">Coiled coil</keyword>
<dbReference type="InterPro" id="IPR027267">
    <property type="entry name" value="AH/BAR_dom_sf"/>
</dbReference>
<dbReference type="SUPFAM" id="SSF103657">
    <property type="entry name" value="BAR/IMD domain-like"/>
    <property type="match status" value="1"/>
</dbReference>
<dbReference type="Gene3D" id="1.20.1270.60">
    <property type="entry name" value="Arfaptin homology (AH) domain/BAR domain"/>
    <property type="match status" value="1"/>
</dbReference>
<dbReference type="AlphaFoldDB" id="A0AAD5S6H5"/>
<dbReference type="EMBL" id="JADGJD010001430">
    <property type="protein sequence ID" value="KAJ3042319.1"/>
    <property type="molecule type" value="Genomic_DNA"/>
</dbReference>